<evidence type="ECO:0000313" key="2">
    <source>
        <dbReference type="EMBL" id="SNR74236.1"/>
    </source>
</evidence>
<dbReference type="AlphaFoldDB" id="A0A238YSI6"/>
<reference evidence="2 3" key="1">
    <citation type="submission" date="2017-06" db="EMBL/GenBank/DDBJ databases">
        <authorList>
            <person name="Kim H.J."/>
            <person name="Triplett B.A."/>
        </authorList>
    </citation>
    <scope>NUCLEOTIDE SEQUENCE [LARGE SCALE GENOMIC DNA]</scope>
    <source>
        <strain evidence="2 3">DSM 25597</strain>
    </source>
</reference>
<organism evidence="2 3">
    <name type="scientific">Dokdonia pacifica</name>
    <dbReference type="NCBI Taxonomy" id="1627892"/>
    <lineage>
        <taxon>Bacteria</taxon>
        <taxon>Pseudomonadati</taxon>
        <taxon>Bacteroidota</taxon>
        <taxon>Flavobacteriia</taxon>
        <taxon>Flavobacteriales</taxon>
        <taxon>Flavobacteriaceae</taxon>
        <taxon>Dokdonia</taxon>
    </lineage>
</organism>
<accession>A0A238YSI6</accession>
<dbReference type="RefSeq" id="WP_089371094.1">
    <property type="nucleotide sequence ID" value="NZ_BMEP01000001.1"/>
</dbReference>
<sequence length="138" mass="14839">MRTFIYLIALLCTSLTFAQENKGVTVTIEIPNLLNNDGKVSAALYDEATFMKAAPLDASETTPENKSVTLTFENVQPGTYGIITLHDLNANGRMDFEPSGMPKEPYGISGAGAGFGPPTWADAKFTVEGEDITIKISM</sequence>
<dbReference type="InterPro" id="IPR018673">
    <property type="entry name" value="DUF2141"/>
</dbReference>
<evidence type="ECO:0000256" key="1">
    <source>
        <dbReference type="SAM" id="SignalP"/>
    </source>
</evidence>
<dbReference type="Pfam" id="PF09912">
    <property type="entry name" value="DUF2141"/>
    <property type="match status" value="1"/>
</dbReference>
<name>A0A238YSI6_9FLAO</name>
<feature type="signal peptide" evidence="1">
    <location>
        <begin position="1"/>
        <end position="18"/>
    </location>
</feature>
<evidence type="ECO:0000313" key="3">
    <source>
        <dbReference type="Proteomes" id="UP000198379"/>
    </source>
</evidence>
<keyword evidence="1" id="KW-0732">Signal</keyword>
<feature type="chain" id="PRO_5013144949" evidence="1">
    <location>
        <begin position="19"/>
        <end position="138"/>
    </location>
</feature>
<protein>
    <submittedName>
        <fullName evidence="2">Uncharacterized conserved protein, DUF2141 family</fullName>
    </submittedName>
</protein>
<gene>
    <name evidence="2" type="ORF">SAMN06265376_102338</name>
</gene>
<dbReference type="OrthoDB" id="9788332at2"/>
<keyword evidence="3" id="KW-1185">Reference proteome</keyword>
<proteinExistence type="predicted"/>
<dbReference type="EMBL" id="FZNY01000002">
    <property type="protein sequence ID" value="SNR74236.1"/>
    <property type="molecule type" value="Genomic_DNA"/>
</dbReference>
<dbReference type="Proteomes" id="UP000198379">
    <property type="component" value="Unassembled WGS sequence"/>
</dbReference>